<dbReference type="PROSITE" id="PS50850">
    <property type="entry name" value="MFS"/>
    <property type="match status" value="1"/>
</dbReference>
<dbReference type="InterPro" id="IPR020846">
    <property type="entry name" value="MFS_dom"/>
</dbReference>
<dbReference type="CDD" id="cd17369">
    <property type="entry name" value="MFS_ShiA_like"/>
    <property type="match status" value="1"/>
</dbReference>
<dbReference type="Proteomes" id="UP000703315">
    <property type="component" value="Unassembled WGS sequence"/>
</dbReference>
<proteinExistence type="predicted"/>
<evidence type="ECO:0000256" key="1">
    <source>
        <dbReference type="ARBA" id="ARBA00004651"/>
    </source>
</evidence>
<evidence type="ECO:0000259" key="8">
    <source>
        <dbReference type="PROSITE" id="PS50850"/>
    </source>
</evidence>
<dbReference type="GO" id="GO:0022857">
    <property type="term" value="F:transmembrane transporter activity"/>
    <property type="evidence" value="ECO:0007669"/>
    <property type="project" value="InterPro"/>
</dbReference>
<feature type="transmembrane region" description="Helical" evidence="7">
    <location>
        <begin position="43"/>
        <end position="59"/>
    </location>
</feature>
<feature type="transmembrane region" description="Helical" evidence="7">
    <location>
        <begin position="253"/>
        <end position="276"/>
    </location>
</feature>
<keyword evidence="3" id="KW-1003">Cell membrane</keyword>
<keyword evidence="6 7" id="KW-0472">Membrane</keyword>
<dbReference type="Pfam" id="PF07690">
    <property type="entry name" value="MFS_1"/>
    <property type="match status" value="1"/>
</dbReference>
<comment type="subcellular location">
    <subcellularLocation>
        <location evidence="1">Cell membrane</location>
        <topology evidence="1">Multi-pass membrane protein</topology>
    </subcellularLocation>
</comment>
<dbReference type="Gene3D" id="1.20.1250.20">
    <property type="entry name" value="MFS general substrate transporter like domains"/>
    <property type="match status" value="1"/>
</dbReference>
<feature type="transmembrane region" description="Helical" evidence="7">
    <location>
        <begin position="288"/>
        <end position="311"/>
    </location>
</feature>
<feature type="transmembrane region" description="Helical" evidence="7">
    <location>
        <begin position="200"/>
        <end position="219"/>
    </location>
</feature>
<evidence type="ECO:0000313" key="10">
    <source>
        <dbReference type="Proteomes" id="UP000703315"/>
    </source>
</evidence>
<evidence type="ECO:0000256" key="3">
    <source>
        <dbReference type="ARBA" id="ARBA00022475"/>
    </source>
</evidence>
<organism evidence="9 10">
    <name type="scientific">Enteractinococcus helveticum</name>
    <dbReference type="NCBI Taxonomy" id="1837282"/>
    <lineage>
        <taxon>Bacteria</taxon>
        <taxon>Bacillati</taxon>
        <taxon>Actinomycetota</taxon>
        <taxon>Actinomycetes</taxon>
        <taxon>Micrococcales</taxon>
        <taxon>Micrococcaceae</taxon>
    </lineage>
</organism>
<evidence type="ECO:0000256" key="5">
    <source>
        <dbReference type="ARBA" id="ARBA00022989"/>
    </source>
</evidence>
<feature type="transmembrane region" description="Helical" evidence="7">
    <location>
        <begin position="71"/>
        <end position="89"/>
    </location>
</feature>
<feature type="transmembrane region" description="Helical" evidence="7">
    <location>
        <begin position="165"/>
        <end position="188"/>
    </location>
</feature>
<evidence type="ECO:0000256" key="7">
    <source>
        <dbReference type="SAM" id="Phobius"/>
    </source>
</evidence>
<evidence type="ECO:0000256" key="4">
    <source>
        <dbReference type="ARBA" id="ARBA00022692"/>
    </source>
</evidence>
<keyword evidence="5 7" id="KW-1133">Transmembrane helix</keyword>
<evidence type="ECO:0000256" key="6">
    <source>
        <dbReference type="ARBA" id="ARBA00023136"/>
    </source>
</evidence>
<feature type="transmembrane region" description="Helical" evidence="7">
    <location>
        <begin position="101"/>
        <end position="119"/>
    </location>
</feature>
<name>A0A921FKF9_9MICC</name>
<feature type="transmembrane region" description="Helical" evidence="7">
    <location>
        <begin position="125"/>
        <end position="144"/>
    </location>
</feature>
<dbReference type="GO" id="GO:0005886">
    <property type="term" value="C:plasma membrane"/>
    <property type="evidence" value="ECO:0007669"/>
    <property type="project" value="UniProtKB-SubCell"/>
</dbReference>
<feature type="transmembrane region" description="Helical" evidence="7">
    <location>
        <begin position="413"/>
        <end position="435"/>
    </location>
</feature>
<comment type="caution">
    <text evidence="9">The sequence shown here is derived from an EMBL/GenBank/DDBJ whole genome shotgun (WGS) entry which is preliminary data.</text>
</comment>
<dbReference type="SUPFAM" id="SSF103473">
    <property type="entry name" value="MFS general substrate transporter"/>
    <property type="match status" value="1"/>
</dbReference>
<sequence length="457" mass="48547">MSTKNSATHTAGLAGLSVAEQRAEARRAVRATFMGTTIEWYDFYLYAACAALIFGPQFFPSDSSTASQLGAFASFAFGFIARPLGGILAGHFGDRVGRKKMLILSLTVMGIVSTCIGVLPSYEQIGVAAPVLLVVLRLVQGLAVGAEWGGAVTMAVEHAPANRKALYGAAPMMGLPAGLMLSSLVLIVLGALTGPDFIEWGWRIAFLFSVLLVALSIWYRRRLTESPIFEASVASEPKALPLMEVLRGYKAPLGLTVIIAAVPPVLAYLVLTWALSYGTTSLGYDQNHLLWIGILCCVIQLVMMPYLATVVDRTNPRILAGIGAVLMSITAMLFFPLFETGNLLLAGIATVAAHASTTFAFAAIPPILTQAFPSRMRYTGVSMAYQFGSILGGGFAPMIATALFAATGQTWPIGLYVVTASVLMLLSIIGLGLYYRAQSAVGRDAAVEERQEAISVQ</sequence>
<dbReference type="PANTHER" id="PTHR43045">
    <property type="entry name" value="SHIKIMATE TRANSPORTER"/>
    <property type="match status" value="1"/>
</dbReference>
<evidence type="ECO:0000313" key="9">
    <source>
        <dbReference type="EMBL" id="HJF13186.1"/>
    </source>
</evidence>
<feature type="transmembrane region" description="Helical" evidence="7">
    <location>
        <begin position="318"/>
        <end position="338"/>
    </location>
</feature>
<dbReference type="InterPro" id="IPR011701">
    <property type="entry name" value="MFS"/>
</dbReference>
<gene>
    <name evidence="9" type="ORF">K8V32_00075</name>
</gene>
<feature type="domain" description="Major facilitator superfamily (MFS) profile" evidence="8">
    <location>
        <begin position="28"/>
        <end position="438"/>
    </location>
</feature>
<evidence type="ECO:0000256" key="2">
    <source>
        <dbReference type="ARBA" id="ARBA00022448"/>
    </source>
</evidence>
<reference evidence="9" key="2">
    <citation type="submission" date="2021-09" db="EMBL/GenBank/DDBJ databases">
        <authorList>
            <person name="Gilroy R."/>
        </authorList>
    </citation>
    <scope>NUCLEOTIDE SEQUENCE</scope>
    <source>
        <strain evidence="9">ChiHjej13B12-14962</strain>
    </source>
</reference>
<reference evidence="9" key="1">
    <citation type="journal article" date="2021" name="PeerJ">
        <title>Extensive microbial diversity within the chicken gut microbiome revealed by metagenomics and culture.</title>
        <authorList>
            <person name="Gilroy R."/>
            <person name="Ravi A."/>
            <person name="Getino M."/>
            <person name="Pursley I."/>
            <person name="Horton D.L."/>
            <person name="Alikhan N.F."/>
            <person name="Baker D."/>
            <person name="Gharbi K."/>
            <person name="Hall N."/>
            <person name="Watson M."/>
            <person name="Adriaenssens E.M."/>
            <person name="Foster-Nyarko E."/>
            <person name="Jarju S."/>
            <person name="Secka A."/>
            <person name="Antonio M."/>
            <person name="Oren A."/>
            <person name="Chaudhuri R.R."/>
            <person name="La Ragione R."/>
            <person name="Hildebrand F."/>
            <person name="Pallen M.J."/>
        </authorList>
    </citation>
    <scope>NUCLEOTIDE SEQUENCE</scope>
    <source>
        <strain evidence="9">ChiHjej13B12-14962</strain>
    </source>
</reference>
<feature type="transmembrane region" description="Helical" evidence="7">
    <location>
        <begin position="385"/>
        <end position="407"/>
    </location>
</feature>
<keyword evidence="4 7" id="KW-0812">Transmembrane</keyword>
<accession>A0A921FKF9</accession>
<keyword evidence="2" id="KW-0813">Transport</keyword>
<dbReference type="AlphaFoldDB" id="A0A921FKF9"/>
<dbReference type="PANTHER" id="PTHR43045:SF1">
    <property type="entry name" value="SHIKIMATE TRANSPORTER"/>
    <property type="match status" value="1"/>
</dbReference>
<dbReference type="InterPro" id="IPR036259">
    <property type="entry name" value="MFS_trans_sf"/>
</dbReference>
<dbReference type="RefSeq" id="WP_303901096.1">
    <property type="nucleotide sequence ID" value="NZ_DYXC01000002.1"/>
</dbReference>
<protein>
    <submittedName>
        <fullName evidence="9">MHS family MFS transporter</fullName>
    </submittedName>
</protein>
<feature type="transmembrane region" description="Helical" evidence="7">
    <location>
        <begin position="344"/>
        <end position="364"/>
    </location>
</feature>
<dbReference type="EMBL" id="DYXC01000002">
    <property type="protein sequence ID" value="HJF13186.1"/>
    <property type="molecule type" value="Genomic_DNA"/>
</dbReference>